<proteinExistence type="predicted"/>
<organism evidence="1 2">
    <name type="scientific">Arcicella aquatica</name>
    <dbReference type="NCBI Taxonomy" id="217141"/>
    <lineage>
        <taxon>Bacteria</taxon>
        <taxon>Pseudomonadati</taxon>
        <taxon>Bacteroidota</taxon>
        <taxon>Cytophagia</taxon>
        <taxon>Cytophagales</taxon>
        <taxon>Flectobacillaceae</taxon>
        <taxon>Arcicella</taxon>
    </lineage>
</organism>
<accession>A0ABU5QM57</accession>
<sequence length="93" mass="10852">MFSVYGRTLSVQQAHHFGKNKCKIDSPSERHHINANIRILLDLNTVATHREIFPSIYSLSNISPLAFQFESTSLFRYHFYQILFEHFIAKNAP</sequence>
<evidence type="ECO:0000313" key="2">
    <source>
        <dbReference type="Proteomes" id="UP001304671"/>
    </source>
</evidence>
<keyword evidence="2" id="KW-1185">Reference proteome</keyword>
<dbReference type="Proteomes" id="UP001304671">
    <property type="component" value="Unassembled WGS sequence"/>
</dbReference>
<dbReference type="RefSeq" id="WP_323249034.1">
    <property type="nucleotide sequence ID" value="NZ_JAYFUL010000013.1"/>
</dbReference>
<comment type="caution">
    <text evidence="1">The sequence shown here is derived from an EMBL/GenBank/DDBJ whole genome shotgun (WGS) entry which is preliminary data.</text>
</comment>
<reference evidence="1 2" key="1">
    <citation type="submission" date="2023-12" db="EMBL/GenBank/DDBJ databases">
        <title>Novel species of the genus Arcicella isolated from rivers.</title>
        <authorList>
            <person name="Lu H."/>
        </authorList>
    </citation>
    <scope>NUCLEOTIDE SEQUENCE [LARGE SCALE GENOMIC DNA]</scope>
    <source>
        <strain evidence="1 2">LMG 21963</strain>
    </source>
</reference>
<gene>
    <name evidence="1" type="ORF">VB264_10185</name>
</gene>
<name>A0ABU5QM57_9BACT</name>
<evidence type="ECO:0000313" key="1">
    <source>
        <dbReference type="EMBL" id="MEA5258148.1"/>
    </source>
</evidence>
<dbReference type="EMBL" id="JAYFUL010000013">
    <property type="protein sequence ID" value="MEA5258148.1"/>
    <property type="molecule type" value="Genomic_DNA"/>
</dbReference>
<protein>
    <submittedName>
        <fullName evidence="1">Uncharacterized protein</fullName>
    </submittedName>
</protein>